<keyword evidence="2" id="KW-1185">Reference proteome</keyword>
<accession>A0A8E2EYW1</accession>
<evidence type="ECO:0000313" key="2">
    <source>
        <dbReference type="Proteomes" id="UP000250140"/>
    </source>
</evidence>
<dbReference type="AlphaFoldDB" id="A0A8E2EYW1"/>
<dbReference type="Proteomes" id="UP000250140">
    <property type="component" value="Unassembled WGS sequence"/>
</dbReference>
<organism evidence="1 2">
    <name type="scientific">Glonium stellatum</name>
    <dbReference type="NCBI Taxonomy" id="574774"/>
    <lineage>
        <taxon>Eukaryota</taxon>
        <taxon>Fungi</taxon>
        <taxon>Dikarya</taxon>
        <taxon>Ascomycota</taxon>
        <taxon>Pezizomycotina</taxon>
        <taxon>Dothideomycetes</taxon>
        <taxon>Pleosporomycetidae</taxon>
        <taxon>Gloniales</taxon>
        <taxon>Gloniaceae</taxon>
        <taxon>Glonium</taxon>
    </lineage>
</organism>
<dbReference type="EMBL" id="KV749881">
    <property type="protein sequence ID" value="OCL07404.1"/>
    <property type="molecule type" value="Genomic_DNA"/>
</dbReference>
<gene>
    <name evidence="1" type="ORF">AOQ84DRAFT_59400</name>
</gene>
<reference evidence="1 2" key="1">
    <citation type="journal article" date="2016" name="Nat. Commun.">
        <title>Ectomycorrhizal ecology is imprinted in the genome of the dominant symbiotic fungus Cenococcum geophilum.</title>
        <authorList>
            <consortium name="DOE Joint Genome Institute"/>
            <person name="Peter M."/>
            <person name="Kohler A."/>
            <person name="Ohm R.A."/>
            <person name="Kuo A."/>
            <person name="Krutzmann J."/>
            <person name="Morin E."/>
            <person name="Arend M."/>
            <person name="Barry K.W."/>
            <person name="Binder M."/>
            <person name="Choi C."/>
            <person name="Clum A."/>
            <person name="Copeland A."/>
            <person name="Grisel N."/>
            <person name="Haridas S."/>
            <person name="Kipfer T."/>
            <person name="LaButti K."/>
            <person name="Lindquist E."/>
            <person name="Lipzen A."/>
            <person name="Maire R."/>
            <person name="Meier B."/>
            <person name="Mihaltcheva S."/>
            <person name="Molinier V."/>
            <person name="Murat C."/>
            <person name="Poggeler S."/>
            <person name="Quandt C.A."/>
            <person name="Sperisen C."/>
            <person name="Tritt A."/>
            <person name="Tisserant E."/>
            <person name="Crous P.W."/>
            <person name="Henrissat B."/>
            <person name="Nehls U."/>
            <person name="Egli S."/>
            <person name="Spatafora J.W."/>
            <person name="Grigoriev I.V."/>
            <person name="Martin F.M."/>
        </authorList>
    </citation>
    <scope>NUCLEOTIDE SEQUENCE [LARGE SCALE GENOMIC DNA]</scope>
    <source>
        <strain evidence="1 2">CBS 207.34</strain>
    </source>
</reference>
<sequence>MQQGIHIQVKMYQKKLLDLKRSAEVDIILPEGNEQSLGHANGSSPLFQPPLPTNAQLKCSYCSYRPSGEIKWRRGNLERHIRNVHHLQNCAHDGDSFQKGDCSSCFKTY</sequence>
<dbReference type="OrthoDB" id="5366163at2759"/>
<protein>
    <submittedName>
        <fullName evidence="1">Uncharacterized protein</fullName>
    </submittedName>
</protein>
<name>A0A8E2EYW1_9PEZI</name>
<proteinExistence type="predicted"/>
<evidence type="ECO:0000313" key="1">
    <source>
        <dbReference type="EMBL" id="OCL07404.1"/>
    </source>
</evidence>